<evidence type="ECO:0000313" key="2">
    <source>
        <dbReference type="EMBL" id="VDO94667.1"/>
    </source>
</evidence>
<feature type="compositionally biased region" description="Polar residues" evidence="1">
    <location>
        <begin position="172"/>
        <end position="189"/>
    </location>
</feature>
<dbReference type="WBParaSite" id="SCUD_0000530501-mRNA-1">
    <property type="protein sequence ID" value="SCUD_0000530501-mRNA-1"/>
    <property type="gene ID" value="SCUD_0000530501"/>
</dbReference>
<sequence length="548" mass="62699">MANLATKMSMSGLRIGGRVAARHVGKKAAKEVAKEAAIQVAKKGKKQVSKKAVKNASKQSGRALKKTDKEETISSSKGSGENLIQKKLKITERQNKFESSQPRTEHHENTSMKLSKVKPKQFKCDENIESHYSTRNNTTSKDPLSFVAKSKTTKPKLKIPTNSVLSVRPGIQNENTQTPAPITRRSASPENHFKDLSTTSEDRFLERNQLQPKLDLETPSLHIRKAAKSSLDVRTVSCDSETEQPILPSRQPELIKVIDNNSLDRQNLKQYLHHELLKSEALKEVGDTEFNLMLLRLAKYLLMDVGETNDIKKDCKKKNETSEWLEALKIILDSNALCKNRRRNDKKKKKKKKKKQEYGDNLKCNCSSSSTFLKDRNEDVLSNEDCSKADEPVKENEYHELVDKMKKFKKYAAVSQIDSSSSTYESQTSSSTNLSEGCRNIHRLRYIIRLLNNCPLSYFEEKAIKKRARHMDYRRTKFSKRPSKLNRSDKNAVIQNQPNTFPLTTNLWCLTTPALLYLAQIPSIYEELTVISNMLIDPNYSYFDEIYW</sequence>
<organism evidence="4">
    <name type="scientific">Schistosoma curassoni</name>
    <dbReference type="NCBI Taxonomy" id="6186"/>
    <lineage>
        <taxon>Eukaryota</taxon>
        <taxon>Metazoa</taxon>
        <taxon>Spiralia</taxon>
        <taxon>Lophotrochozoa</taxon>
        <taxon>Platyhelminthes</taxon>
        <taxon>Trematoda</taxon>
        <taxon>Digenea</taxon>
        <taxon>Strigeidida</taxon>
        <taxon>Schistosomatoidea</taxon>
        <taxon>Schistosomatidae</taxon>
        <taxon>Schistosoma</taxon>
    </lineage>
</organism>
<accession>A0A183JRG6</accession>
<name>A0A183JRG6_9TREM</name>
<feature type="region of interest" description="Disordered" evidence="1">
    <location>
        <begin position="171"/>
        <end position="191"/>
    </location>
</feature>
<reference evidence="2 3" key="2">
    <citation type="submission" date="2018-11" db="EMBL/GenBank/DDBJ databases">
        <authorList>
            <consortium name="Pathogen Informatics"/>
        </authorList>
    </citation>
    <scope>NUCLEOTIDE SEQUENCE [LARGE SCALE GENOMIC DNA]</scope>
    <source>
        <strain evidence="2">Dakar</strain>
        <strain evidence="3">Dakar, Senegal</strain>
    </source>
</reference>
<gene>
    <name evidence="2" type="ORF">SCUD_LOCUS5305</name>
</gene>
<reference evidence="4" key="1">
    <citation type="submission" date="2016-06" db="UniProtKB">
        <authorList>
            <consortium name="WormBaseParasite"/>
        </authorList>
    </citation>
    <scope>IDENTIFICATION</scope>
</reference>
<evidence type="ECO:0000313" key="3">
    <source>
        <dbReference type="Proteomes" id="UP000279833"/>
    </source>
</evidence>
<evidence type="ECO:0000256" key="1">
    <source>
        <dbReference type="SAM" id="MobiDB-lite"/>
    </source>
</evidence>
<dbReference type="AlphaFoldDB" id="A0A183JRG6"/>
<dbReference type="EMBL" id="UZAK01008371">
    <property type="protein sequence ID" value="VDO94667.1"/>
    <property type="molecule type" value="Genomic_DNA"/>
</dbReference>
<feature type="region of interest" description="Disordered" evidence="1">
    <location>
        <begin position="40"/>
        <end position="118"/>
    </location>
</feature>
<dbReference type="Proteomes" id="UP000279833">
    <property type="component" value="Unassembled WGS sequence"/>
</dbReference>
<evidence type="ECO:0000313" key="4">
    <source>
        <dbReference type="WBParaSite" id="SCUD_0000530501-mRNA-1"/>
    </source>
</evidence>
<feature type="compositionally biased region" description="Basic residues" evidence="1">
    <location>
        <begin position="42"/>
        <end position="53"/>
    </location>
</feature>
<proteinExistence type="predicted"/>
<protein>
    <submittedName>
        <fullName evidence="4">Ribosomal_L7Ae domain-containing protein</fullName>
    </submittedName>
</protein>
<dbReference type="STRING" id="6186.A0A183JRG6"/>
<keyword evidence="3" id="KW-1185">Reference proteome</keyword>